<gene>
    <name evidence="3" type="ORF">QRT05_08420</name>
</gene>
<dbReference type="CDD" id="cd06142">
    <property type="entry name" value="RNaseD_exo"/>
    <property type="match status" value="1"/>
</dbReference>
<dbReference type="PROSITE" id="PS50967">
    <property type="entry name" value="HRDC"/>
    <property type="match status" value="1"/>
</dbReference>
<reference evidence="3 4" key="1">
    <citation type="submission" date="2023-06" db="EMBL/GenBank/DDBJ databases">
        <title>Cellulomonas sp. MW9 Whole genome sequence.</title>
        <authorList>
            <person name="Park S."/>
        </authorList>
    </citation>
    <scope>NUCLEOTIDE SEQUENCE [LARGE SCALE GENOMIC DNA]</scope>
    <source>
        <strain evidence="3 4">MW9</strain>
    </source>
</reference>
<dbReference type="InterPro" id="IPR002121">
    <property type="entry name" value="HRDC_dom"/>
</dbReference>
<dbReference type="SUPFAM" id="SSF47819">
    <property type="entry name" value="HRDC-like"/>
    <property type="match status" value="1"/>
</dbReference>
<dbReference type="InterPro" id="IPR002562">
    <property type="entry name" value="3'-5'_exonuclease_dom"/>
</dbReference>
<dbReference type="InterPro" id="IPR010997">
    <property type="entry name" value="HRDC-like_sf"/>
</dbReference>
<dbReference type="InterPro" id="IPR012337">
    <property type="entry name" value="RNaseH-like_sf"/>
</dbReference>
<sequence>MRPEALDAPSGDDVTPVNVAPSEPVVTPLTEPADGVPPVVDTQEALDAVIEAFGAGTGPVAVDAERASGYRYGQRTYLVQLRREGAGTALIDPIAVPDLSGLSAALVGVEWVLHAASQDLPGLAEQGMHPSRVFDTELGARLLGLDRVGLAAVVADTLGLGLAKEHSAVDWSTRPLPAEWLRYAALDVEVLVEVREVLAERLAVAGKAEWAAQEFEAVRTAPPAAPRLEPWRRVSGLHTIRDARRLAVVRELWLTRDQNARQRDISPGRVLPDAAIVAAAQALPRSVPQLTELPAFSGKGTKRRAPLWQAAIERGLAVPDADLPSVRGPKSDAPPPPRAWADRDPAAADRLTAAREVLAALSEAHHVPTENILQPDLLRRLCWSPPSPLGAASIAAALTAGGARPWQVELVTPPLAAAFS</sequence>
<dbReference type="Gene3D" id="3.30.420.10">
    <property type="entry name" value="Ribonuclease H-like superfamily/Ribonuclease H"/>
    <property type="match status" value="1"/>
</dbReference>
<protein>
    <submittedName>
        <fullName evidence="3">HRDC domain-containing protein</fullName>
    </submittedName>
</protein>
<dbReference type="RefSeq" id="WP_289446660.1">
    <property type="nucleotide sequence ID" value="NZ_JAUCGR010000002.1"/>
</dbReference>
<dbReference type="EMBL" id="JAUCGR010000002">
    <property type="protein sequence ID" value="MDM7831354.1"/>
    <property type="molecule type" value="Genomic_DNA"/>
</dbReference>
<dbReference type="InterPro" id="IPR044876">
    <property type="entry name" value="HRDC_dom_sf"/>
</dbReference>
<keyword evidence="4" id="KW-1185">Reference proteome</keyword>
<evidence type="ECO:0000313" key="4">
    <source>
        <dbReference type="Proteomes" id="UP001321453"/>
    </source>
</evidence>
<dbReference type="Proteomes" id="UP001321453">
    <property type="component" value="Unassembled WGS sequence"/>
</dbReference>
<proteinExistence type="predicted"/>
<dbReference type="InterPro" id="IPR051086">
    <property type="entry name" value="RNase_D-like"/>
</dbReference>
<dbReference type="SMART" id="SM00341">
    <property type="entry name" value="HRDC"/>
    <property type="match status" value="1"/>
</dbReference>
<accession>A0ABT7S758</accession>
<comment type="caution">
    <text evidence="3">The sequence shown here is derived from an EMBL/GenBank/DDBJ whole genome shotgun (WGS) entry which is preliminary data.</text>
</comment>
<feature type="region of interest" description="Disordered" evidence="1">
    <location>
        <begin position="319"/>
        <end position="343"/>
    </location>
</feature>
<organism evidence="3 4">
    <name type="scientific">Cellulomonas edaphi</name>
    <dbReference type="NCBI Taxonomy" id="3053468"/>
    <lineage>
        <taxon>Bacteria</taxon>
        <taxon>Bacillati</taxon>
        <taxon>Actinomycetota</taxon>
        <taxon>Actinomycetes</taxon>
        <taxon>Micrococcales</taxon>
        <taxon>Cellulomonadaceae</taxon>
        <taxon>Cellulomonas</taxon>
    </lineage>
</organism>
<dbReference type="PANTHER" id="PTHR47649">
    <property type="entry name" value="RIBONUCLEASE D"/>
    <property type="match status" value="1"/>
</dbReference>
<dbReference type="Pfam" id="PF00570">
    <property type="entry name" value="HRDC"/>
    <property type="match status" value="1"/>
</dbReference>
<evidence type="ECO:0000256" key="1">
    <source>
        <dbReference type="SAM" id="MobiDB-lite"/>
    </source>
</evidence>
<dbReference type="InterPro" id="IPR041605">
    <property type="entry name" value="Exo_C"/>
</dbReference>
<dbReference type="PANTHER" id="PTHR47649:SF1">
    <property type="entry name" value="RIBONUCLEASE D"/>
    <property type="match status" value="1"/>
</dbReference>
<evidence type="ECO:0000313" key="3">
    <source>
        <dbReference type="EMBL" id="MDM7831354.1"/>
    </source>
</evidence>
<name>A0ABT7S758_9CELL</name>
<dbReference type="Gene3D" id="1.10.150.80">
    <property type="entry name" value="HRDC domain"/>
    <property type="match status" value="2"/>
</dbReference>
<dbReference type="Pfam" id="PF18305">
    <property type="entry name" value="DNA_pol_A_exoN"/>
    <property type="match status" value="1"/>
</dbReference>
<dbReference type="SUPFAM" id="SSF53098">
    <property type="entry name" value="Ribonuclease H-like"/>
    <property type="match status" value="1"/>
</dbReference>
<dbReference type="InterPro" id="IPR036397">
    <property type="entry name" value="RNaseH_sf"/>
</dbReference>
<evidence type="ECO:0000259" key="2">
    <source>
        <dbReference type="PROSITE" id="PS50967"/>
    </source>
</evidence>
<dbReference type="Pfam" id="PF01612">
    <property type="entry name" value="DNA_pol_A_exo1"/>
    <property type="match status" value="1"/>
</dbReference>
<feature type="domain" description="HRDC" evidence="2">
    <location>
        <begin position="242"/>
        <end position="322"/>
    </location>
</feature>
<dbReference type="SMART" id="SM00474">
    <property type="entry name" value="35EXOc"/>
    <property type="match status" value="1"/>
</dbReference>